<feature type="signal peptide" evidence="1">
    <location>
        <begin position="1"/>
        <end position="18"/>
    </location>
</feature>
<name>A0A239FU79_9PSED</name>
<dbReference type="Proteomes" id="UP000242915">
    <property type="component" value="Unassembled WGS sequence"/>
</dbReference>
<proteinExistence type="predicted"/>
<evidence type="ECO:0000256" key="1">
    <source>
        <dbReference type="SAM" id="SignalP"/>
    </source>
</evidence>
<sequence>MRILLTLLCLAVTPLTQAAPANVEDLAAAFELSGVRLLCDQTLPLMERGLDARQKAQVDKLFGADKLCDDLANKLSTQIDSEQLEQARQLLGSPLAKRFTQAERAVAVDGAEQLADYRKKLAERAPRSSRLDLVKRLDSAARTTQMATLLRYESGKTQALIALKGRGESLDEQGLSAKTAEHRQVLHDSSQQAVESYMLFAYRRIPSDQLEQYAALYEQPAVKQLLDSAMRALPELFAQRRAQLP</sequence>
<feature type="chain" id="PRO_5013348686" description="DUF2059 domain-containing protein" evidence="1">
    <location>
        <begin position="19"/>
        <end position="245"/>
    </location>
</feature>
<organism evidence="2 3">
    <name type="scientific">Pseudomonas segetis</name>
    <dbReference type="NCBI Taxonomy" id="298908"/>
    <lineage>
        <taxon>Bacteria</taxon>
        <taxon>Pseudomonadati</taxon>
        <taxon>Pseudomonadota</taxon>
        <taxon>Gammaproteobacteria</taxon>
        <taxon>Pseudomonadales</taxon>
        <taxon>Pseudomonadaceae</taxon>
        <taxon>Pseudomonas</taxon>
    </lineage>
</organism>
<accession>A0A239FU79</accession>
<keyword evidence="3" id="KW-1185">Reference proteome</keyword>
<evidence type="ECO:0000313" key="2">
    <source>
        <dbReference type="EMBL" id="SNS60369.1"/>
    </source>
</evidence>
<dbReference type="AlphaFoldDB" id="A0A239FU79"/>
<keyword evidence="1" id="KW-0732">Signal</keyword>
<evidence type="ECO:0008006" key="4">
    <source>
        <dbReference type="Google" id="ProtNLM"/>
    </source>
</evidence>
<dbReference type="EMBL" id="FZOG01000003">
    <property type="protein sequence ID" value="SNS60369.1"/>
    <property type="molecule type" value="Genomic_DNA"/>
</dbReference>
<gene>
    <name evidence="2" type="ORF">SAMN05216255_2774</name>
</gene>
<protein>
    <recommendedName>
        <fullName evidence="4">DUF2059 domain-containing protein</fullName>
    </recommendedName>
</protein>
<evidence type="ECO:0000313" key="3">
    <source>
        <dbReference type="Proteomes" id="UP000242915"/>
    </source>
</evidence>
<dbReference type="RefSeq" id="WP_089360200.1">
    <property type="nucleotide sequence ID" value="NZ_FZOG01000003.1"/>
</dbReference>
<reference evidence="3" key="1">
    <citation type="submission" date="2017-06" db="EMBL/GenBank/DDBJ databases">
        <authorList>
            <person name="Varghese N."/>
            <person name="Submissions S."/>
        </authorList>
    </citation>
    <scope>NUCLEOTIDE SEQUENCE [LARGE SCALE GENOMIC DNA]</scope>
    <source>
        <strain evidence="3">CIP 108523</strain>
    </source>
</reference>